<feature type="transmembrane region" description="Helical" evidence="9">
    <location>
        <begin position="119"/>
        <end position="139"/>
    </location>
</feature>
<dbReference type="Proteomes" id="UP000219612">
    <property type="component" value="Unassembled WGS sequence"/>
</dbReference>
<dbReference type="OrthoDB" id="4308908at2"/>
<dbReference type="PRINTS" id="PR00781">
    <property type="entry name" value="LIPOSIGPTASE"/>
</dbReference>
<feature type="region of interest" description="Disordered" evidence="12">
    <location>
        <begin position="1"/>
        <end position="27"/>
    </location>
</feature>
<feature type="transmembrane region" description="Helical" evidence="9">
    <location>
        <begin position="94"/>
        <end position="112"/>
    </location>
</feature>
<evidence type="ECO:0000256" key="10">
    <source>
        <dbReference type="RuleBase" id="RU000594"/>
    </source>
</evidence>
<keyword evidence="4 9" id="KW-0812">Transmembrane</keyword>
<evidence type="ECO:0000256" key="5">
    <source>
        <dbReference type="ARBA" id="ARBA00022750"/>
    </source>
</evidence>
<dbReference type="PROSITE" id="PS00855">
    <property type="entry name" value="SPASE_II"/>
    <property type="match status" value="1"/>
</dbReference>
<keyword evidence="14" id="KW-1185">Reference proteome</keyword>
<gene>
    <name evidence="9" type="primary">lspA</name>
    <name evidence="13" type="ORF">SAMN05421748_111190</name>
</gene>
<dbReference type="UniPathway" id="UPA00665"/>
<dbReference type="PANTHER" id="PTHR33695">
    <property type="entry name" value="LIPOPROTEIN SIGNAL PEPTIDASE"/>
    <property type="match status" value="1"/>
</dbReference>
<dbReference type="GO" id="GO:0004190">
    <property type="term" value="F:aspartic-type endopeptidase activity"/>
    <property type="evidence" value="ECO:0007669"/>
    <property type="project" value="UniProtKB-UniRule"/>
</dbReference>
<feature type="compositionally biased region" description="Polar residues" evidence="12">
    <location>
        <begin position="1"/>
        <end position="10"/>
    </location>
</feature>
<sequence length="203" mass="21738">MQAAGGTTLNADEATDATTVDEPEPGPRPGFSRAAVLVLAATAVVAVALDQWVKWLSTENLTEGEPVRILGGLVYLSLLRNSGAAFSFGEGYTWVFPLITIVVIGWIAWMATKLRSLPWGIALGLVLGGALGNLGDRLFRAPSFLHGHVVDMISVFGPYAEYFAVFNIADACLSVGVVLAVLLELTGRQRDGRRLVRKKAEKQ</sequence>
<dbReference type="GO" id="GO:0006508">
    <property type="term" value="P:proteolysis"/>
    <property type="evidence" value="ECO:0007669"/>
    <property type="project" value="UniProtKB-KW"/>
</dbReference>
<evidence type="ECO:0000256" key="1">
    <source>
        <dbReference type="ARBA" id="ARBA00006139"/>
    </source>
</evidence>
<dbReference type="EMBL" id="OBDY01000011">
    <property type="protein sequence ID" value="SNY51111.1"/>
    <property type="molecule type" value="Genomic_DNA"/>
</dbReference>
<keyword evidence="2 9" id="KW-1003">Cell membrane</keyword>
<keyword evidence="7 9" id="KW-1133">Transmembrane helix</keyword>
<comment type="catalytic activity">
    <reaction evidence="9 10">
        <text>Release of signal peptides from bacterial membrane prolipoproteins. Hydrolyzes -Xaa-Yaa-Zaa-|-(S,diacylglyceryl)Cys-, in which Xaa is hydrophobic (preferably Leu), and Yaa (Ala or Ser) and Zaa (Gly or Ala) have small, neutral side chains.</text>
        <dbReference type="EC" id="3.4.23.36"/>
    </reaction>
</comment>
<dbReference type="HAMAP" id="MF_00161">
    <property type="entry name" value="LspA"/>
    <property type="match status" value="1"/>
</dbReference>
<feature type="active site" evidence="9">
    <location>
        <position position="170"/>
    </location>
</feature>
<reference evidence="13 14" key="1">
    <citation type="submission" date="2017-09" db="EMBL/GenBank/DDBJ databases">
        <authorList>
            <person name="Ehlers B."/>
            <person name="Leendertz F.H."/>
        </authorList>
    </citation>
    <scope>NUCLEOTIDE SEQUENCE [LARGE SCALE GENOMIC DNA]</scope>
    <source>
        <strain evidence="13 14">CGMCC 4.6857</strain>
    </source>
</reference>
<dbReference type="EC" id="3.4.23.36" evidence="9"/>
<evidence type="ECO:0000256" key="2">
    <source>
        <dbReference type="ARBA" id="ARBA00022475"/>
    </source>
</evidence>
<feature type="transmembrane region" description="Helical" evidence="9">
    <location>
        <begin position="30"/>
        <end position="49"/>
    </location>
</feature>
<evidence type="ECO:0000256" key="9">
    <source>
        <dbReference type="HAMAP-Rule" id="MF_00161"/>
    </source>
</evidence>
<organism evidence="13 14">
    <name type="scientific">Paractinoplanes atraurantiacus</name>
    <dbReference type="NCBI Taxonomy" id="1036182"/>
    <lineage>
        <taxon>Bacteria</taxon>
        <taxon>Bacillati</taxon>
        <taxon>Actinomycetota</taxon>
        <taxon>Actinomycetes</taxon>
        <taxon>Micromonosporales</taxon>
        <taxon>Micromonosporaceae</taxon>
        <taxon>Paractinoplanes</taxon>
    </lineage>
</organism>
<dbReference type="InterPro" id="IPR001872">
    <property type="entry name" value="Peptidase_A8"/>
</dbReference>
<evidence type="ECO:0000256" key="4">
    <source>
        <dbReference type="ARBA" id="ARBA00022692"/>
    </source>
</evidence>
<protein>
    <recommendedName>
        <fullName evidence="9">Lipoprotein signal peptidase</fullName>
        <ecNumber evidence="9">3.4.23.36</ecNumber>
    </recommendedName>
    <alternativeName>
        <fullName evidence="9">Prolipoprotein signal peptidase</fullName>
    </alternativeName>
    <alternativeName>
        <fullName evidence="9">Signal peptidase II</fullName>
        <shortName evidence="9">SPase II</shortName>
    </alternativeName>
</protein>
<keyword evidence="3 9" id="KW-0645">Protease</keyword>
<comment type="subcellular location">
    <subcellularLocation>
        <location evidence="9">Cell membrane</location>
        <topology evidence="9">Multi-pass membrane protein</topology>
    </subcellularLocation>
</comment>
<dbReference type="RefSeq" id="WP_097322541.1">
    <property type="nucleotide sequence ID" value="NZ_OBDY01000011.1"/>
</dbReference>
<evidence type="ECO:0000256" key="8">
    <source>
        <dbReference type="ARBA" id="ARBA00023136"/>
    </source>
</evidence>
<evidence type="ECO:0000256" key="6">
    <source>
        <dbReference type="ARBA" id="ARBA00022801"/>
    </source>
</evidence>
<keyword evidence="6 9" id="KW-0378">Hydrolase</keyword>
<evidence type="ECO:0000256" key="12">
    <source>
        <dbReference type="SAM" id="MobiDB-lite"/>
    </source>
</evidence>
<evidence type="ECO:0000256" key="11">
    <source>
        <dbReference type="RuleBase" id="RU004181"/>
    </source>
</evidence>
<proteinExistence type="inferred from homology"/>
<keyword evidence="5 9" id="KW-0064">Aspartyl protease</keyword>
<dbReference type="AlphaFoldDB" id="A0A285IW02"/>
<evidence type="ECO:0000256" key="3">
    <source>
        <dbReference type="ARBA" id="ARBA00022670"/>
    </source>
</evidence>
<accession>A0A285IW02</accession>
<dbReference type="PANTHER" id="PTHR33695:SF1">
    <property type="entry name" value="LIPOPROTEIN SIGNAL PEPTIDASE"/>
    <property type="match status" value="1"/>
</dbReference>
<name>A0A285IW02_9ACTN</name>
<dbReference type="NCBIfam" id="TIGR00077">
    <property type="entry name" value="lspA"/>
    <property type="match status" value="1"/>
</dbReference>
<evidence type="ECO:0000313" key="14">
    <source>
        <dbReference type="Proteomes" id="UP000219612"/>
    </source>
</evidence>
<evidence type="ECO:0000313" key="13">
    <source>
        <dbReference type="EMBL" id="SNY51111.1"/>
    </source>
</evidence>
<dbReference type="Pfam" id="PF01252">
    <property type="entry name" value="Peptidase_A8"/>
    <property type="match status" value="1"/>
</dbReference>
<keyword evidence="8 9" id="KW-0472">Membrane</keyword>
<feature type="compositionally biased region" description="Acidic residues" evidence="12">
    <location>
        <begin position="13"/>
        <end position="24"/>
    </location>
</feature>
<comment type="pathway">
    <text evidence="9">Protein modification; lipoprotein biosynthesis (signal peptide cleavage).</text>
</comment>
<feature type="transmembrane region" description="Helical" evidence="9">
    <location>
        <begin position="159"/>
        <end position="185"/>
    </location>
</feature>
<evidence type="ECO:0000256" key="7">
    <source>
        <dbReference type="ARBA" id="ARBA00022989"/>
    </source>
</evidence>
<feature type="active site" evidence="9">
    <location>
        <position position="151"/>
    </location>
</feature>
<dbReference type="GO" id="GO:0005886">
    <property type="term" value="C:plasma membrane"/>
    <property type="evidence" value="ECO:0007669"/>
    <property type="project" value="UniProtKB-SubCell"/>
</dbReference>
<comment type="similarity">
    <text evidence="1 9 11">Belongs to the peptidase A8 family.</text>
</comment>
<comment type="function">
    <text evidence="9 10">This protein specifically catalyzes the removal of signal peptides from prolipoproteins.</text>
</comment>